<accession>A0ABU0ESE6</accession>
<proteinExistence type="predicted"/>
<dbReference type="Proteomes" id="UP001229651">
    <property type="component" value="Unassembled WGS sequence"/>
</dbReference>
<evidence type="ECO:0008006" key="4">
    <source>
        <dbReference type="Google" id="ProtNLM"/>
    </source>
</evidence>
<comment type="caution">
    <text evidence="2">The sequence shown here is derived from an EMBL/GenBank/DDBJ whole genome shotgun (WGS) entry which is preliminary data.</text>
</comment>
<dbReference type="RefSeq" id="WP_306990831.1">
    <property type="nucleotide sequence ID" value="NZ_JAUSUT010000001.1"/>
</dbReference>
<evidence type="ECO:0000313" key="2">
    <source>
        <dbReference type="EMBL" id="MDQ0378228.1"/>
    </source>
</evidence>
<evidence type="ECO:0000256" key="1">
    <source>
        <dbReference type="SAM" id="Phobius"/>
    </source>
</evidence>
<keyword evidence="1" id="KW-1133">Transmembrane helix</keyword>
<keyword evidence="3" id="KW-1185">Reference proteome</keyword>
<feature type="transmembrane region" description="Helical" evidence="1">
    <location>
        <begin position="114"/>
        <end position="135"/>
    </location>
</feature>
<keyword evidence="1" id="KW-0812">Transmembrane</keyword>
<sequence>MTDESRGIEAAGPPWSVDLLADLHAGALDEDQAARLWPRVQADPEARAIIEALELTTADLANLATEVPPMPADVAARIDAAIADEARRAFPPQQPGLAPVVSLDAARRRRNKRIGWISGVVAVAAAAVAAVAIAIPSGTSPSTGGNVAAPPPTRSAVAQPPLNLRGDQAASAVGQIDGVFDYGPLGNADGLQACLKAAGFADTAKPVGVRQGTIDGQPAVLTLLTTGQLAKFRLVAFTPACGAGNAGVLLDKVIG</sequence>
<reference evidence="2 3" key="1">
    <citation type="submission" date="2023-07" db="EMBL/GenBank/DDBJ databases">
        <title>Sequencing the genomes of 1000 actinobacteria strains.</title>
        <authorList>
            <person name="Klenk H.-P."/>
        </authorList>
    </citation>
    <scope>NUCLEOTIDE SEQUENCE [LARGE SCALE GENOMIC DNA]</scope>
    <source>
        <strain evidence="2 3">DSM 45805</strain>
    </source>
</reference>
<name>A0ABU0ESE6_9PSEU</name>
<evidence type="ECO:0000313" key="3">
    <source>
        <dbReference type="Proteomes" id="UP001229651"/>
    </source>
</evidence>
<keyword evidence="1" id="KW-0472">Membrane</keyword>
<gene>
    <name evidence="2" type="ORF">FB470_002222</name>
</gene>
<dbReference type="EMBL" id="JAUSUT010000001">
    <property type="protein sequence ID" value="MDQ0378228.1"/>
    <property type="molecule type" value="Genomic_DNA"/>
</dbReference>
<organism evidence="2 3">
    <name type="scientific">Amycolatopsis thermophila</name>
    <dbReference type="NCBI Taxonomy" id="206084"/>
    <lineage>
        <taxon>Bacteria</taxon>
        <taxon>Bacillati</taxon>
        <taxon>Actinomycetota</taxon>
        <taxon>Actinomycetes</taxon>
        <taxon>Pseudonocardiales</taxon>
        <taxon>Pseudonocardiaceae</taxon>
        <taxon>Amycolatopsis</taxon>
    </lineage>
</organism>
<protein>
    <recommendedName>
        <fullName evidence="4">Anti-sigma factor</fullName>
    </recommendedName>
</protein>